<evidence type="ECO:0000256" key="3">
    <source>
        <dbReference type="ARBA" id="ARBA00023274"/>
    </source>
</evidence>
<dbReference type="GO" id="GO:0016579">
    <property type="term" value="P:protein deubiquitination"/>
    <property type="evidence" value="ECO:0007669"/>
    <property type="project" value="InterPro"/>
</dbReference>
<feature type="compositionally biased region" description="Low complexity" evidence="5">
    <location>
        <begin position="51"/>
        <end position="67"/>
    </location>
</feature>
<dbReference type="eggNOG" id="KOG0398">
    <property type="taxonomic scope" value="Eukaryota"/>
</dbReference>
<evidence type="ECO:0000313" key="7">
    <source>
        <dbReference type="EMBL" id="ERF69760.1"/>
    </source>
</evidence>
<feature type="domain" description="USP" evidence="6">
    <location>
        <begin position="448"/>
        <end position="876"/>
    </location>
</feature>
<dbReference type="GO" id="GO:1990904">
    <property type="term" value="C:ribonucleoprotein complex"/>
    <property type="evidence" value="ECO:0007669"/>
    <property type="project" value="UniProtKB-KW"/>
</dbReference>
<dbReference type="InterPro" id="IPR022803">
    <property type="entry name" value="Ribosomal_uL5_dom_sf"/>
</dbReference>
<dbReference type="Gene3D" id="3.90.70.10">
    <property type="entry name" value="Cysteine proteinases"/>
    <property type="match status" value="2"/>
</dbReference>
<dbReference type="AlphaFoldDB" id="U1HHW6"/>
<name>U1HHW6_ENDPU</name>
<organism evidence="7 8">
    <name type="scientific">Endocarpon pusillum (strain Z07020 / HMAS-L-300199)</name>
    <name type="common">Lichen-forming fungus</name>
    <dbReference type="NCBI Taxonomy" id="1263415"/>
    <lineage>
        <taxon>Eukaryota</taxon>
        <taxon>Fungi</taxon>
        <taxon>Dikarya</taxon>
        <taxon>Ascomycota</taxon>
        <taxon>Pezizomycotina</taxon>
        <taxon>Eurotiomycetes</taxon>
        <taxon>Chaetothyriomycetidae</taxon>
        <taxon>Verrucariales</taxon>
        <taxon>Verrucariaceae</taxon>
        <taxon>Endocarpon</taxon>
    </lineage>
</organism>
<sequence>MVSTDKSCQLARALRRISRPAICTRCLNARRSVTMDVRSDSIQDPTDELEQSSGLGSSGPLGALSDSFDPLRASRSRKKQLPPSRYQFRPPKYDRGPLHPHQPPPASDPSSRIFVPGPFSSPRVEQTYHNMIAPDILTLCYQHNPPGYRPPLKAPRLRSWDDSSPYHANRQLRGPRGGDVLRLLRKPITFRNIPMIERITVHTFVKQVIKEGSAPLHVAGMVLQAITNVRVQTHKSRTGEAGWNLVPGKSMAATATLKGEDMYHFLGKLVNVVLPRIKDWRGVRATTGDGSGNLTFGLDPEVVGGFPEIEINYDSYPQKMIPGCNITLHTTANTDKDARLLLQTVGIPFCGKSTSATTIASEAPAKDYYGLFSAQEKPADAQEEQKVKTLRKRVMEARSFTFQDSQILYALHSTYASNDLDKALELLLAMSSACEGSIIKYEPGVKLLGAVNRKAVTCYLDSIIFAMFSRLDSFESMLYNTFEDDARNRLGLLLRLWVNLLRTGKLITTDIVQLLQESLAECGWEEAAQLHQQDASEAFTFITEKLELPLLTLKMDIYHTGREDLTDDHKFINERLLEVAVPSDPADPQQSVPLEDCLESYFNNRIEVKRYLERRSTSSPVPPYNSPEAMSAKGGALHVETVELGGDASARIPPSSTSSIQESPVRQRATSIIQQRFIPDGSGPSSPPAYEADVKHAGGRLRSGSIRKEVMMPAWQFFSLIPWYTKNTPKNDAQVAAHFSSKRPILGMCLKRYSFTDNGKAIRLSTKIDIPTEIGLPHFISDDSMDEGGPIYGNFKLSLQSVVCHRGTSVDSGHYIALVKGTTASLGAENGSTSNGVQDTNHWMRFDDLASERITLVDIHQALKDETPYLLFYQIVPIEIVPERLDDRESLPLYAPSETHDSGIGGMSVSSSNFQGSTDEMLAPLRPSLEITAPEECPRGRSPVQEERRQSVAFSRPADQGDLAIPDPESSQASSKRGSMQGKNGIQSRSQSQAGERFSISLSRLTRGKSKEAIPTLGNSVEADEIAGNGLEAPAASDEKVKGFLRRERKREKSKSRLNKAPNTSGKGKGEKPDRECCVM</sequence>
<keyword evidence="2" id="KW-0689">Ribosomal protein</keyword>
<dbReference type="FunFam" id="3.30.1440.10:FF:000001">
    <property type="entry name" value="50S ribosomal protein L5"/>
    <property type="match status" value="1"/>
</dbReference>
<feature type="region of interest" description="Disordered" evidence="5">
    <location>
        <begin position="1025"/>
        <end position="1080"/>
    </location>
</feature>
<evidence type="ECO:0000313" key="8">
    <source>
        <dbReference type="Proteomes" id="UP000019373"/>
    </source>
</evidence>
<gene>
    <name evidence="7" type="ORF">EPUS_07586</name>
</gene>
<dbReference type="GO" id="GO:0003735">
    <property type="term" value="F:structural constituent of ribosome"/>
    <property type="evidence" value="ECO:0007669"/>
    <property type="project" value="InterPro"/>
</dbReference>
<dbReference type="HOGENOM" id="CLU_009919_1_1_1"/>
<feature type="compositionally biased region" description="Basic residues" evidence="5">
    <location>
        <begin position="1047"/>
        <end position="1058"/>
    </location>
</feature>
<dbReference type="PROSITE" id="PS50235">
    <property type="entry name" value="USP_3"/>
    <property type="match status" value="1"/>
</dbReference>
<proteinExistence type="inferred from homology"/>
<dbReference type="Gene3D" id="3.30.1440.10">
    <property type="match status" value="1"/>
</dbReference>
<dbReference type="Proteomes" id="UP000019373">
    <property type="component" value="Unassembled WGS sequence"/>
</dbReference>
<dbReference type="GeneID" id="19242468"/>
<dbReference type="InterPro" id="IPR028889">
    <property type="entry name" value="USP"/>
</dbReference>
<feature type="compositionally biased region" description="Basic and acidic residues" evidence="5">
    <location>
        <begin position="1037"/>
        <end position="1046"/>
    </location>
</feature>
<feature type="region of interest" description="Disordered" evidence="5">
    <location>
        <begin position="647"/>
        <end position="666"/>
    </location>
</feature>
<dbReference type="InterPro" id="IPR001394">
    <property type="entry name" value="Peptidase_C19_UCH"/>
</dbReference>
<feature type="compositionally biased region" description="Basic and acidic residues" evidence="5">
    <location>
        <begin position="1068"/>
        <end position="1080"/>
    </location>
</feature>
<keyword evidence="3" id="KW-0687">Ribonucleoprotein</keyword>
<evidence type="ECO:0000256" key="4">
    <source>
        <dbReference type="ARBA" id="ARBA00040368"/>
    </source>
</evidence>
<dbReference type="EMBL" id="KE721393">
    <property type="protein sequence ID" value="ERF69760.1"/>
    <property type="molecule type" value="Genomic_DNA"/>
</dbReference>
<evidence type="ECO:0000259" key="6">
    <source>
        <dbReference type="PROSITE" id="PS50235"/>
    </source>
</evidence>
<accession>U1HHW6</accession>
<comment type="similarity">
    <text evidence="1">Belongs to the universal ribosomal protein uL5 family.</text>
</comment>
<feature type="compositionally biased region" description="Polar residues" evidence="5">
    <location>
        <begin position="654"/>
        <end position="666"/>
    </location>
</feature>
<evidence type="ECO:0000256" key="1">
    <source>
        <dbReference type="ARBA" id="ARBA00008553"/>
    </source>
</evidence>
<dbReference type="SUPFAM" id="SSF54001">
    <property type="entry name" value="Cysteine proteinases"/>
    <property type="match status" value="1"/>
</dbReference>
<dbReference type="GO" id="GO:0004843">
    <property type="term" value="F:cysteine-type deubiquitinase activity"/>
    <property type="evidence" value="ECO:0007669"/>
    <property type="project" value="InterPro"/>
</dbReference>
<dbReference type="Pfam" id="PF00443">
    <property type="entry name" value="UCH"/>
    <property type="match status" value="1"/>
</dbReference>
<dbReference type="SUPFAM" id="SSF55282">
    <property type="entry name" value="RL5-like"/>
    <property type="match status" value="1"/>
</dbReference>
<reference evidence="8" key="1">
    <citation type="journal article" date="2014" name="BMC Genomics">
        <title>Genome characteristics reveal the impact of lichenization on lichen-forming fungus Endocarpon pusillum Hedwig (Verrucariales, Ascomycota).</title>
        <authorList>
            <person name="Wang Y.-Y."/>
            <person name="Liu B."/>
            <person name="Zhang X.-Y."/>
            <person name="Zhou Q.-M."/>
            <person name="Zhang T."/>
            <person name="Li H."/>
            <person name="Yu Y.-F."/>
            <person name="Zhang X.-L."/>
            <person name="Hao X.-Y."/>
            <person name="Wang M."/>
            <person name="Wang L."/>
            <person name="Wei J.-C."/>
        </authorList>
    </citation>
    <scope>NUCLEOTIDE SEQUENCE [LARGE SCALE GENOMIC DNA]</scope>
    <source>
        <strain evidence="8">Z07020 / HMAS-L-300199</strain>
    </source>
</reference>
<feature type="compositionally biased region" description="Polar residues" evidence="5">
    <location>
        <begin position="908"/>
        <end position="918"/>
    </location>
</feature>
<dbReference type="InterPro" id="IPR031309">
    <property type="entry name" value="Ribosomal_uL5_C"/>
</dbReference>
<feature type="compositionally biased region" description="Basic and acidic residues" evidence="5">
    <location>
        <begin position="936"/>
        <end position="950"/>
    </location>
</feature>
<dbReference type="PANTHER" id="PTHR11994">
    <property type="entry name" value="60S RIBOSOMAL PROTEIN L11-RELATED"/>
    <property type="match status" value="1"/>
</dbReference>
<feature type="region of interest" description="Disordered" evidence="5">
    <location>
        <begin position="893"/>
        <end position="1003"/>
    </location>
</feature>
<dbReference type="Pfam" id="PF00673">
    <property type="entry name" value="Ribosomal_L5_C"/>
    <property type="match status" value="1"/>
</dbReference>
<dbReference type="InterPro" id="IPR038765">
    <property type="entry name" value="Papain-like_cys_pep_sf"/>
</dbReference>
<dbReference type="GO" id="GO:0005840">
    <property type="term" value="C:ribosome"/>
    <property type="evidence" value="ECO:0007669"/>
    <property type="project" value="UniProtKB-KW"/>
</dbReference>
<dbReference type="GO" id="GO:0006412">
    <property type="term" value="P:translation"/>
    <property type="evidence" value="ECO:0007669"/>
    <property type="project" value="InterPro"/>
</dbReference>
<protein>
    <recommendedName>
        <fullName evidence="4">Large ribosomal subunit protein uL5m</fullName>
    </recommendedName>
</protein>
<dbReference type="RefSeq" id="XP_007804613.1">
    <property type="nucleotide sequence ID" value="XM_007806422.1"/>
</dbReference>
<evidence type="ECO:0000256" key="2">
    <source>
        <dbReference type="ARBA" id="ARBA00022980"/>
    </source>
</evidence>
<keyword evidence="8" id="KW-1185">Reference proteome</keyword>
<evidence type="ECO:0000256" key="5">
    <source>
        <dbReference type="SAM" id="MobiDB-lite"/>
    </source>
</evidence>
<dbReference type="OrthoDB" id="6287070at2759"/>
<feature type="compositionally biased region" description="Polar residues" evidence="5">
    <location>
        <begin position="969"/>
        <end position="1003"/>
    </location>
</feature>
<dbReference type="InterPro" id="IPR002132">
    <property type="entry name" value="Ribosomal_uL5"/>
</dbReference>
<feature type="region of interest" description="Disordered" evidence="5">
    <location>
        <begin position="36"/>
        <end position="120"/>
    </location>
</feature>